<dbReference type="GO" id="GO:0016020">
    <property type="term" value="C:membrane"/>
    <property type="evidence" value="ECO:0007669"/>
    <property type="project" value="TreeGrafter"/>
</dbReference>
<reference evidence="4" key="1">
    <citation type="submission" date="2018-05" db="EMBL/GenBank/DDBJ databases">
        <authorList>
            <person name="Lanie J.A."/>
            <person name="Ng W.-L."/>
            <person name="Kazmierczak K.M."/>
            <person name="Andrzejewski T.M."/>
            <person name="Davidsen T.M."/>
            <person name="Wayne K.J."/>
            <person name="Tettelin H."/>
            <person name="Glass J.I."/>
            <person name="Rusch D."/>
            <person name="Podicherti R."/>
            <person name="Tsui H.-C.T."/>
            <person name="Winkler M.E."/>
        </authorList>
    </citation>
    <scope>NUCLEOTIDE SEQUENCE</scope>
</reference>
<gene>
    <name evidence="4" type="ORF">METZ01_LOCUS147592</name>
</gene>
<dbReference type="PROSITE" id="PS01047">
    <property type="entry name" value="HMA_1"/>
    <property type="match status" value="1"/>
</dbReference>
<dbReference type="PRINTS" id="PR00946">
    <property type="entry name" value="HGSCAVENGER"/>
</dbReference>
<dbReference type="GO" id="GO:0055070">
    <property type="term" value="P:copper ion homeostasis"/>
    <property type="evidence" value="ECO:0007669"/>
    <property type="project" value="TreeGrafter"/>
</dbReference>
<dbReference type="GO" id="GO:0005507">
    <property type="term" value="F:copper ion binding"/>
    <property type="evidence" value="ECO:0007669"/>
    <property type="project" value="TreeGrafter"/>
</dbReference>
<proteinExistence type="predicted"/>
<dbReference type="PANTHER" id="PTHR43520:SF8">
    <property type="entry name" value="P-TYPE CU(+) TRANSPORTER"/>
    <property type="match status" value="1"/>
</dbReference>
<accession>A0A381ZZK3</accession>
<feature type="non-terminal residue" evidence="4">
    <location>
        <position position="114"/>
    </location>
</feature>
<feature type="domain" description="HMA" evidence="3">
    <location>
        <begin position="6"/>
        <end position="72"/>
    </location>
</feature>
<evidence type="ECO:0000256" key="2">
    <source>
        <dbReference type="ARBA" id="ARBA00022967"/>
    </source>
</evidence>
<dbReference type="FunFam" id="3.30.70.100:FF:000005">
    <property type="entry name" value="Copper-exporting P-type ATPase A"/>
    <property type="match status" value="1"/>
</dbReference>
<dbReference type="PROSITE" id="PS50846">
    <property type="entry name" value="HMA_2"/>
    <property type="match status" value="1"/>
</dbReference>
<evidence type="ECO:0000313" key="4">
    <source>
        <dbReference type="EMBL" id="SVA94738.1"/>
    </source>
</evidence>
<dbReference type="InterPro" id="IPR001802">
    <property type="entry name" value="MerP/CopZ"/>
</dbReference>
<dbReference type="CDD" id="cd00371">
    <property type="entry name" value="HMA"/>
    <property type="match status" value="1"/>
</dbReference>
<dbReference type="SUPFAM" id="SSF55008">
    <property type="entry name" value="HMA, heavy metal-associated domain"/>
    <property type="match status" value="1"/>
</dbReference>
<evidence type="ECO:0000259" key="3">
    <source>
        <dbReference type="PROSITE" id="PS50846"/>
    </source>
</evidence>
<dbReference type="AlphaFoldDB" id="A0A381ZZK3"/>
<dbReference type="EMBL" id="UINC01023317">
    <property type="protein sequence ID" value="SVA94738.1"/>
    <property type="molecule type" value="Genomic_DNA"/>
</dbReference>
<dbReference type="PANTHER" id="PTHR43520">
    <property type="entry name" value="ATP7, ISOFORM B"/>
    <property type="match status" value="1"/>
</dbReference>
<organism evidence="4">
    <name type="scientific">marine metagenome</name>
    <dbReference type="NCBI Taxonomy" id="408172"/>
    <lineage>
        <taxon>unclassified sequences</taxon>
        <taxon>metagenomes</taxon>
        <taxon>ecological metagenomes</taxon>
    </lineage>
</organism>
<dbReference type="InterPro" id="IPR017969">
    <property type="entry name" value="Heavy-metal-associated_CS"/>
</dbReference>
<keyword evidence="1" id="KW-0479">Metal-binding</keyword>
<protein>
    <recommendedName>
        <fullName evidence="3">HMA domain-containing protein</fullName>
    </recommendedName>
</protein>
<evidence type="ECO:0000256" key="1">
    <source>
        <dbReference type="ARBA" id="ARBA00022723"/>
    </source>
</evidence>
<keyword evidence="2" id="KW-1278">Translocase</keyword>
<dbReference type="Gene3D" id="3.30.70.100">
    <property type="match status" value="1"/>
</dbReference>
<sequence length="114" mass="12285">MDQPLQVINLDIQGMTCAGCVSSVEKALGKVDGVDMAEVNFALNRASVHYNPEFANSSQLVSAVEAAGFSAKRLKENADVAESSEQSEEEYLKLRSRMKFALGFSVPLVLLAMA</sequence>
<dbReference type="Pfam" id="PF00403">
    <property type="entry name" value="HMA"/>
    <property type="match status" value="1"/>
</dbReference>
<dbReference type="InterPro" id="IPR036163">
    <property type="entry name" value="HMA_dom_sf"/>
</dbReference>
<dbReference type="GO" id="GO:0043682">
    <property type="term" value="F:P-type divalent copper transporter activity"/>
    <property type="evidence" value="ECO:0007669"/>
    <property type="project" value="TreeGrafter"/>
</dbReference>
<name>A0A381ZZK3_9ZZZZ</name>
<dbReference type="InterPro" id="IPR006121">
    <property type="entry name" value="HMA_dom"/>
</dbReference>